<evidence type="ECO:0008006" key="4">
    <source>
        <dbReference type="Google" id="ProtNLM"/>
    </source>
</evidence>
<protein>
    <recommendedName>
        <fullName evidence="4">F-box domain-containing protein</fullName>
    </recommendedName>
</protein>
<sequence length="481" mass="54194">MSKDLCSDLCALGLSNGTLTSNESSRTAVSIDATRAVTASPSLRSEVYTEFTSAGLWSTLPTELVLEILTHVAIDAPIAAGHLRRVCSDWNRFILPIILQHVVLNTANEALRYSKIIHAWQDVSSPVLGNPWGAPLPKPSTKQSGFPRSVLCAQTLALVTPTQRPSVENALAGVKTLANIHSLAISVGNVTAHRFWLRRQHVRPRRIMLLHHGKPIEIECYHDELFSRVTHLYAHEPRTLTGSHHLGYSRRQPWSDCLSHVAIHTVLKNMTDEQRQKVADGLRWALDGLPSIKHLALTVVPSIRDLTRESHIRPNRLPKYAFQSTEEETMIPGDVPSALQPQAYWDDIFPELSALSPYLKSGNLHRDSRFTPMLYPLDARREWLANVDVWERANLWRRAQNATVDPQLYATLWSDHRMAWGHSPDGYHTTEKSGSAERVPTTPPREWGRPGSQWLLDATENKHALIRAQEAMEWVPVDVPW</sequence>
<accession>A0A550CEA4</accession>
<evidence type="ECO:0000313" key="2">
    <source>
        <dbReference type="EMBL" id="TRM63122.1"/>
    </source>
</evidence>
<organism evidence="2 3">
    <name type="scientific">Schizophyllum amplum</name>
    <dbReference type="NCBI Taxonomy" id="97359"/>
    <lineage>
        <taxon>Eukaryota</taxon>
        <taxon>Fungi</taxon>
        <taxon>Dikarya</taxon>
        <taxon>Basidiomycota</taxon>
        <taxon>Agaricomycotina</taxon>
        <taxon>Agaricomycetes</taxon>
        <taxon>Agaricomycetidae</taxon>
        <taxon>Agaricales</taxon>
        <taxon>Schizophyllaceae</taxon>
        <taxon>Schizophyllum</taxon>
    </lineage>
</organism>
<dbReference type="OrthoDB" id="3145912at2759"/>
<evidence type="ECO:0000313" key="3">
    <source>
        <dbReference type="Proteomes" id="UP000320762"/>
    </source>
</evidence>
<comment type="caution">
    <text evidence="2">The sequence shown here is derived from an EMBL/GenBank/DDBJ whole genome shotgun (WGS) entry which is preliminary data.</text>
</comment>
<dbReference type="Proteomes" id="UP000320762">
    <property type="component" value="Unassembled WGS sequence"/>
</dbReference>
<proteinExistence type="predicted"/>
<gene>
    <name evidence="2" type="ORF">BD626DRAFT_33293</name>
</gene>
<dbReference type="InterPro" id="IPR036047">
    <property type="entry name" value="F-box-like_dom_sf"/>
</dbReference>
<keyword evidence="3" id="KW-1185">Reference proteome</keyword>
<dbReference type="EMBL" id="VDMD01000010">
    <property type="protein sequence ID" value="TRM63122.1"/>
    <property type="molecule type" value="Genomic_DNA"/>
</dbReference>
<reference evidence="2 3" key="1">
    <citation type="journal article" date="2019" name="New Phytol.">
        <title>Comparative genomics reveals unique wood-decay strategies and fruiting body development in the Schizophyllaceae.</title>
        <authorList>
            <person name="Almasi E."/>
            <person name="Sahu N."/>
            <person name="Krizsan K."/>
            <person name="Balint B."/>
            <person name="Kovacs G.M."/>
            <person name="Kiss B."/>
            <person name="Cseklye J."/>
            <person name="Drula E."/>
            <person name="Henrissat B."/>
            <person name="Nagy I."/>
            <person name="Chovatia M."/>
            <person name="Adam C."/>
            <person name="LaButti K."/>
            <person name="Lipzen A."/>
            <person name="Riley R."/>
            <person name="Grigoriev I.V."/>
            <person name="Nagy L.G."/>
        </authorList>
    </citation>
    <scope>NUCLEOTIDE SEQUENCE [LARGE SCALE GENOMIC DNA]</scope>
    <source>
        <strain evidence="2 3">NL-1724</strain>
    </source>
</reference>
<evidence type="ECO:0000256" key="1">
    <source>
        <dbReference type="SAM" id="MobiDB-lite"/>
    </source>
</evidence>
<dbReference type="AlphaFoldDB" id="A0A550CEA4"/>
<name>A0A550CEA4_9AGAR</name>
<feature type="region of interest" description="Disordered" evidence="1">
    <location>
        <begin position="424"/>
        <end position="450"/>
    </location>
</feature>
<dbReference type="SUPFAM" id="SSF81383">
    <property type="entry name" value="F-box domain"/>
    <property type="match status" value="1"/>
</dbReference>